<comment type="caution">
    <text evidence="1">The sequence shown here is derived from an EMBL/GenBank/DDBJ whole genome shotgun (WGS) entry which is preliminary data.</text>
</comment>
<proteinExistence type="predicted"/>
<dbReference type="Proteomes" id="UP001168821">
    <property type="component" value="Unassembled WGS sequence"/>
</dbReference>
<name>A0AA38M9E7_9CUCU</name>
<dbReference type="EMBL" id="JALNTZ010000006">
    <property type="protein sequence ID" value="KAJ3647647.1"/>
    <property type="molecule type" value="Genomic_DNA"/>
</dbReference>
<accession>A0AA38M9E7</accession>
<evidence type="ECO:0000313" key="2">
    <source>
        <dbReference type="Proteomes" id="UP001168821"/>
    </source>
</evidence>
<gene>
    <name evidence="1" type="ORF">Zmor_019512</name>
</gene>
<keyword evidence="2" id="KW-1185">Reference proteome</keyword>
<reference evidence="1" key="1">
    <citation type="journal article" date="2023" name="G3 (Bethesda)">
        <title>Whole genome assemblies of Zophobas morio and Tenebrio molitor.</title>
        <authorList>
            <person name="Kaur S."/>
            <person name="Stinson S.A."/>
            <person name="diCenzo G.C."/>
        </authorList>
    </citation>
    <scope>NUCLEOTIDE SEQUENCE</scope>
    <source>
        <strain evidence="1">QUZm001</strain>
    </source>
</reference>
<dbReference type="AlphaFoldDB" id="A0AA38M9E7"/>
<sequence>MVEEDCVNPDSIKNLQWIRKYPVSNFFGSNSVGFCCNYRNKSSVVNSGAGGSTTVKIEEVRREERRLRRIIGFQEDEERRGFIEQLRMDTSVIKIVS</sequence>
<organism evidence="1 2">
    <name type="scientific">Zophobas morio</name>
    <dbReference type="NCBI Taxonomy" id="2755281"/>
    <lineage>
        <taxon>Eukaryota</taxon>
        <taxon>Metazoa</taxon>
        <taxon>Ecdysozoa</taxon>
        <taxon>Arthropoda</taxon>
        <taxon>Hexapoda</taxon>
        <taxon>Insecta</taxon>
        <taxon>Pterygota</taxon>
        <taxon>Neoptera</taxon>
        <taxon>Endopterygota</taxon>
        <taxon>Coleoptera</taxon>
        <taxon>Polyphaga</taxon>
        <taxon>Cucujiformia</taxon>
        <taxon>Tenebrionidae</taxon>
        <taxon>Zophobas</taxon>
    </lineage>
</organism>
<evidence type="ECO:0000313" key="1">
    <source>
        <dbReference type="EMBL" id="KAJ3647647.1"/>
    </source>
</evidence>
<protein>
    <submittedName>
        <fullName evidence="1">Uncharacterized protein</fullName>
    </submittedName>
</protein>